<organism evidence="14 15">
    <name type="scientific">Carex littledalei</name>
    <dbReference type="NCBI Taxonomy" id="544730"/>
    <lineage>
        <taxon>Eukaryota</taxon>
        <taxon>Viridiplantae</taxon>
        <taxon>Streptophyta</taxon>
        <taxon>Embryophyta</taxon>
        <taxon>Tracheophyta</taxon>
        <taxon>Spermatophyta</taxon>
        <taxon>Magnoliopsida</taxon>
        <taxon>Liliopsida</taxon>
        <taxon>Poales</taxon>
        <taxon>Cyperaceae</taxon>
        <taxon>Cyperoideae</taxon>
        <taxon>Cariceae</taxon>
        <taxon>Carex</taxon>
        <taxon>Carex subgen. Euthyceras</taxon>
    </lineage>
</organism>
<comment type="function">
    <text evidence="8">Probably involved in the RNA silencing pathway and required for the generation of small interfering RNAs (siRNAs).</text>
</comment>
<evidence type="ECO:0000256" key="6">
    <source>
        <dbReference type="ARBA" id="ARBA00023158"/>
    </source>
</evidence>
<protein>
    <recommendedName>
        <fullName evidence="8">RNA-dependent RNA polymerase</fullName>
        <ecNumber evidence="8">2.7.7.48</ecNumber>
    </recommendedName>
</protein>
<evidence type="ECO:0000313" key="15">
    <source>
        <dbReference type="Proteomes" id="UP000623129"/>
    </source>
</evidence>
<feature type="domain" description="RDR1/2-like RRM" evidence="11">
    <location>
        <begin position="8"/>
        <end position="94"/>
    </location>
</feature>
<dbReference type="InterPro" id="IPR007855">
    <property type="entry name" value="RDRP"/>
</dbReference>
<dbReference type="GO" id="GO:0030422">
    <property type="term" value="P:siRNA processing"/>
    <property type="evidence" value="ECO:0007669"/>
    <property type="project" value="TreeGrafter"/>
</dbReference>
<dbReference type="EMBL" id="SWLB01000004">
    <property type="protein sequence ID" value="KAF3339162.1"/>
    <property type="molecule type" value="Genomic_DNA"/>
</dbReference>
<evidence type="ECO:0000256" key="3">
    <source>
        <dbReference type="ARBA" id="ARBA00022679"/>
    </source>
</evidence>
<feature type="domain" description="RDR1/2-like PH-like" evidence="10">
    <location>
        <begin position="114"/>
        <end position="266"/>
    </location>
</feature>
<evidence type="ECO:0000313" key="14">
    <source>
        <dbReference type="EMBL" id="KAF3339162.1"/>
    </source>
</evidence>
<name>A0A833VGK3_9POAL</name>
<dbReference type="InterPro" id="IPR058751">
    <property type="entry name" value="RDRP_helical"/>
</dbReference>
<dbReference type="Pfam" id="PF05183">
    <property type="entry name" value="RdRP"/>
    <property type="match status" value="1"/>
</dbReference>
<evidence type="ECO:0000259" key="13">
    <source>
        <dbReference type="Pfam" id="PF26253"/>
    </source>
</evidence>
<gene>
    <name evidence="14" type="ORF">FCM35_KLT16633</name>
</gene>
<comment type="catalytic activity">
    <reaction evidence="7 8">
        <text>RNA(n) + a ribonucleoside 5'-triphosphate = RNA(n+1) + diphosphate</text>
        <dbReference type="Rhea" id="RHEA:21248"/>
        <dbReference type="Rhea" id="RHEA-COMP:14527"/>
        <dbReference type="Rhea" id="RHEA-COMP:17342"/>
        <dbReference type="ChEBI" id="CHEBI:33019"/>
        <dbReference type="ChEBI" id="CHEBI:61557"/>
        <dbReference type="ChEBI" id="CHEBI:140395"/>
        <dbReference type="EC" id="2.7.7.48"/>
    </reaction>
</comment>
<evidence type="ECO:0000256" key="7">
    <source>
        <dbReference type="ARBA" id="ARBA00048744"/>
    </source>
</evidence>
<dbReference type="Pfam" id="PF26252">
    <property type="entry name" value="RdRP_helical"/>
    <property type="match status" value="1"/>
</dbReference>
<keyword evidence="15" id="KW-1185">Reference proteome</keyword>
<feature type="domain" description="RDRP helical" evidence="12">
    <location>
        <begin position="297"/>
        <end position="370"/>
    </location>
</feature>
<proteinExistence type="inferred from homology"/>
<dbReference type="AlphaFoldDB" id="A0A833VGK3"/>
<comment type="caution">
    <text evidence="14">The sequence shown here is derived from an EMBL/GenBank/DDBJ whole genome shotgun (WGS) entry which is preliminary data.</text>
</comment>
<dbReference type="PANTHER" id="PTHR23079:SF5">
    <property type="entry name" value="RNA-DEPENDENT RNA POLYMERASE 2"/>
    <property type="match status" value="1"/>
</dbReference>
<feature type="domain" description="RDRP C-terminal head" evidence="13">
    <location>
        <begin position="989"/>
        <end position="1126"/>
    </location>
</feature>
<dbReference type="OrthoDB" id="6513042at2759"/>
<evidence type="ECO:0000259" key="11">
    <source>
        <dbReference type="Pfam" id="PF26250"/>
    </source>
</evidence>
<evidence type="ECO:0000259" key="10">
    <source>
        <dbReference type="Pfam" id="PF24823"/>
    </source>
</evidence>
<dbReference type="Pfam" id="PF26253">
    <property type="entry name" value="RdRP_head"/>
    <property type="match status" value="1"/>
</dbReference>
<evidence type="ECO:0000256" key="4">
    <source>
        <dbReference type="ARBA" id="ARBA00022695"/>
    </source>
</evidence>
<dbReference type="Pfam" id="PF24823">
    <property type="entry name" value="PH_RDR2"/>
    <property type="match status" value="1"/>
</dbReference>
<keyword evidence="6 8" id="KW-0943">RNA-mediated gene silencing</keyword>
<sequence>MAITSCATVNVVGVPPTASAGDLLAFLSSAVGFQAIASEIPLARRGWLPRTTANGEIYARVQFAETEGAEKAVELFRSGKLPPFGRNRLEVSSLNDDIIPRASSSSNRLEEAELLMGNRQEENTMEVIQSWKGVRVEIMPERTRIDIFLENDGHKYKLEVYFNDIISSCGCKLSTEDFSDSSDAILLELKYAPRIYCAVDIPKKNRNYKTERYHACTGGLQSQCIWIRQPDFTWNSSFGKSSCICLKLREGSSYTLPLESLPLWAEIGNVTLLHIHPVPPNSDCIELHPLLEIPSEIPMPYEILFQLNSLVHMHKLPPKAVNLDLLQTLNGFPVEICTKILQRMHRQDSTCYDPMQFVKLQLSEIVRGNSAKSNSQRGNLKLMRCYRMLITPTKVYLQGPEVEQSNYVVMHFSKYATDFARVSFVDEDWSKLPFSSISTQIEQGFLCKPLKTGIHSRILSVLKNGFRIGSKKFEFLAFSASQLRGNSVWMFSSNSEVTAATIREFMGQFTSIRSISKCAARMGQLFSSSTQTINVPGWEVAMLPDIEICTDTGTKYCFSDGIGQISLSFARQVAQTCGLDDTPSAYQIRYGGFKGVVAVNRKSFKKLSLRGSMKKFESQSTMLNITRWSKYQAAFLNREIITLLSTLGVPEEVFDELQRDHLMLLDKILTSCEDALRYVQRMHGRGLKMVVKKMLVKGYEPGSEPYLFMVLKAQRAYQLVDIRTKCRIFVPRARVSIGCLDEAGRLEYGQVYIRVTLTEEELMEWDREEGCFRKFDGVTGVVVGKVVVTKNPCLHPGDVRVLDAVYDAELDDMGLIDCLVFPKKGKRPHPNECSGGDLDGDLYFVSWNERLIPPETDPPMDYSGPRPRIMDHDVTLEEIQNFFVDYMSNDNLGAISNAHLVHSDRDPLKARSEICIELAQLHSMSVDFAKTGAPAEMPRSLKPKEFPDFMERYDKPTYVSTGVLGKLYRSFMSYSGSGDVASGIACNSSYDCDLEVEGFVNYLEEAQEYYEMYHEKFSNLMCYYKAVEEEEIVTGNLANKSLYLKKDNKQYGELRDRILDAFKGLQKEAEEWFKNSCNESEYSKMASAWYHVVYHSNFTGTDKKRFLSFPWANSDVLLEIKESKRHMRKPEDLGKKG</sequence>
<evidence type="ECO:0000259" key="12">
    <source>
        <dbReference type="Pfam" id="PF26252"/>
    </source>
</evidence>
<dbReference type="InterPro" id="IPR057596">
    <property type="entry name" value="RDRP_core"/>
</dbReference>
<comment type="similarity">
    <text evidence="1 8">Belongs to the RdRP family.</text>
</comment>
<keyword evidence="2 8" id="KW-0696">RNA-directed RNA polymerase</keyword>
<feature type="domain" description="RDRP core" evidence="9">
    <location>
        <begin position="390"/>
        <end position="970"/>
    </location>
</feature>
<dbReference type="GO" id="GO:0003968">
    <property type="term" value="F:RNA-directed RNA polymerase activity"/>
    <property type="evidence" value="ECO:0007669"/>
    <property type="project" value="UniProtKB-KW"/>
</dbReference>
<dbReference type="Pfam" id="PF26250">
    <property type="entry name" value="RRM_RdRP1_2"/>
    <property type="match status" value="1"/>
</dbReference>
<dbReference type="Proteomes" id="UP000623129">
    <property type="component" value="Unassembled WGS sequence"/>
</dbReference>
<evidence type="ECO:0000256" key="8">
    <source>
        <dbReference type="RuleBase" id="RU363098"/>
    </source>
</evidence>
<keyword evidence="3 8" id="KW-0808">Transferase</keyword>
<accession>A0A833VGK3</accession>
<evidence type="ECO:0000256" key="5">
    <source>
        <dbReference type="ARBA" id="ARBA00022884"/>
    </source>
</evidence>
<dbReference type="GO" id="GO:0003723">
    <property type="term" value="F:RNA binding"/>
    <property type="evidence" value="ECO:0007669"/>
    <property type="project" value="UniProtKB-KW"/>
</dbReference>
<dbReference type="InterPro" id="IPR057590">
    <property type="entry name" value="PH_RDR1/2-like"/>
</dbReference>
<dbReference type="GO" id="GO:0031380">
    <property type="term" value="C:nuclear RNA-directed RNA polymerase complex"/>
    <property type="evidence" value="ECO:0007669"/>
    <property type="project" value="TreeGrafter"/>
</dbReference>
<evidence type="ECO:0000259" key="9">
    <source>
        <dbReference type="Pfam" id="PF05183"/>
    </source>
</evidence>
<dbReference type="PANTHER" id="PTHR23079">
    <property type="entry name" value="RNA-DEPENDENT RNA POLYMERASE"/>
    <property type="match status" value="1"/>
</dbReference>
<dbReference type="InterPro" id="IPR058752">
    <property type="entry name" value="RDRP_C_head"/>
</dbReference>
<evidence type="ECO:0000256" key="1">
    <source>
        <dbReference type="ARBA" id="ARBA00005762"/>
    </source>
</evidence>
<keyword evidence="4 8" id="KW-0548">Nucleotidyltransferase</keyword>
<dbReference type="EC" id="2.7.7.48" evidence="8"/>
<keyword evidence="5 8" id="KW-0694">RNA-binding</keyword>
<evidence type="ECO:0000256" key="2">
    <source>
        <dbReference type="ARBA" id="ARBA00022484"/>
    </source>
</evidence>
<dbReference type="InterPro" id="IPR058763">
    <property type="entry name" value="RRM_RDR1/2-like"/>
</dbReference>
<reference evidence="14" key="1">
    <citation type="submission" date="2020-01" db="EMBL/GenBank/DDBJ databases">
        <title>Genome sequence of Kobresia littledalei, the first chromosome-level genome in the family Cyperaceae.</title>
        <authorList>
            <person name="Qu G."/>
        </authorList>
    </citation>
    <scope>NUCLEOTIDE SEQUENCE</scope>
    <source>
        <strain evidence="14">C.B.Clarke</strain>
        <tissue evidence="14">Leaf</tissue>
    </source>
</reference>